<dbReference type="RefSeq" id="WP_091962256.1">
    <property type="nucleotide sequence ID" value="NZ_FOLH01000003.1"/>
</dbReference>
<dbReference type="InterPro" id="IPR053156">
    <property type="entry name" value="T6SS_TssM-like"/>
</dbReference>
<dbReference type="InterPro" id="IPR025743">
    <property type="entry name" value="TssM1_N"/>
</dbReference>
<accession>A0A1I1H3J4</accession>
<dbReference type="PANTHER" id="PTHR36153">
    <property type="entry name" value="INNER MEMBRANE PROTEIN-RELATED"/>
    <property type="match status" value="1"/>
</dbReference>
<dbReference type="PANTHER" id="PTHR36153:SF1">
    <property type="entry name" value="TYPE VI SECRETION SYSTEM COMPONENT TSSM1"/>
    <property type="match status" value="1"/>
</dbReference>
<dbReference type="Proteomes" id="UP000199058">
    <property type="component" value="Unassembled WGS sequence"/>
</dbReference>
<evidence type="ECO:0000313" key="3">
    <source>
        <dbReference type="EMBL" id="SFC18729.1"/>
    </source>
</evidence>
<organism evidence="3 4">
    <name type="scientific">Marinospirillum celere</name>
    <dbReference type="NCBI Taxonomy" id="1122252"/>
    <lineage>
        <taxon>Bacteria</taxon>
        <taxon>Pseudomonadati</taxon>
        <taxon>Pseudomonadota</taxon>
        <taxon>Gammaproteobacteria</taxon>
        <taxon>Oceanospirillales</taxon>
        <taxon>Oceanospirillaceae</taxon>
        <taxon>Marinospirillum</taxon>
    </lineage>
</organism>
<keyword evidence="1" id="KW-0472">Membrane</keyword>
<reference evidence="3 4" key="1">
    <citation type="submission" date="2016-10" db="EMBL/GenBank/DDBJ databases">
        <authorList>
            <person name="de Groot N.N."/>
        </authorList>
    </citation>
    <scope>NUCLEOTIDE SEQUENCE [LARGE SCALE GENOMIC DNA]</scope>
    <source>
        <strain evidence="3 4">DSM 18438</strain>
    </source>
</reference>
<evidence type="ECO:0000256" key="1">
    <source>
        <dbReference type="SAM" id="Phobius"/>
    </source>
</evidence>
<proteinExistence type="predicted"/>
<keyword evidence="1" id="KW-1133">Transmembrane helix</keyword>
<feature type="transmembrane region" description="Helical" evidence="1">
    <location>
        <begin position="398"/>
        <end position="418"/>
    </location>
</feature>
<dbReference type="EMBL" id="FOLH01000003">
    <property type="protein sequence ID" value="SFC18729.1"/>
    <property type="molecule type" value="Genomic_DNA"/>
</dbReference>
<evidence type="ECO:0000313" key="4">
    <source>
        <dbReference type="Proteomes" id="UP000199058"/>
    </source>
</evidence>
<feature type="domain" description="Type VI secretion system component TssM1 N-terminal" evidence="2">
    <location>
        <begin position="174"/>
        <end position="394"/>
    </location>
</feature>
<name>A0A1I1H3J4_9GAMM</name>
<feature type="transmembrane region" description="Helical" evidence="1">
    <location>
        <begin position="32"/>
        <end position="52"/>
    </location>
</feature>
<sequence>MKTFLKILLFILVWSLITLAAAFGALLLNRPVASGITVAVYLFLIWLAFRVGRWGWIRWRARARAKRLLQEGEPEAAPISSAETQALDASFKEVIRYLESAPEVDKNLDPRYALPWYLLLGERQQTRDLLQAARIPLPTDAEKRLNSAASAISWWPYNDNLLVQVSPHVFQNPEQQNPEWQRLLNLLSQKRREEPINGLLLPLDWQWLENSSEDDLFEEGLKLRDQLGQMMKSIQTRFPVYFVITGLEKLEGIDDWQEQLPEHLKEQAIGRLNQQRQEADDFVEQSIVEMAERLKDLNIFMLRGGKISTGALVLPTRLNELGSRLRQFAKGVFQESIFEELPTLRGVYLASTLPDKEGSQRPQGLFCQHLLTQILASERNQTERVPAAVRAEKAVRNLWISGYAVLIFAVLLSLAYVYRQDTRFLQDMTDRYAGNLVVRSDFNSNLDVNGQLANLNQQLEEHNFLPWLNSFTSTPDFQKRLERILLQRIEQNLIQPLDRQLQVSAERKLFEGRLSGDELGQEMARFVGQLVREVNLLQARLDGAGMSELQSLPPAYSQADDPSLEGLDVSQMGQLNQLYLEFLDRQPEDSKLEARLENKRSYLQRILAQSPGSLDWLIDWGNQAAMEAEVSLGEFWRGIRTEDDVRVPAAFTAQGKEMIDDFISQLLATHEEDLELDQVNHLIPGFKESYRARYLEAWKQFALNFQKGVDVLSGPNNWRDAVDLQATTRNQHFAVLDRMAEELKPFMDDDAPEWVFLIELHQEMKAFGPDETGADRSGLQRIALRMMGKAGKIGKALAKAGKSAAKAQAKAGGPTRDEQEILVERAADILGEYRHNIREMTKESQVRSLAHLSMLDLYANPDDPSQGQTSLAEGYRNLQDLQGLLGRNTDFNEPFWAVFRGPLNMFRRYKVQESAYQLQELWEENFLAATDGVPQERMADYLYGDSGLLWEFSEEHLSTFVRRRYGAGYRANLAFGTPYPVNSELLTYLAKADEFRKQNQDYYSVILSTRPTSVNPGAQQLPSRTLLELQCEDGVQEVENFNYRVDAEFTWTQDCGTVRLTIQVDSYSLVKQYRGPYGFPEFLEEFRDGSRRFEVSEFPLYEERLAEWDIRYFDVQFGLRGHGKVIDVLSASRQRLPRTIIR</sequence>
<dbReference type="Pfam" id="PF14331">
    <property type="entry name" value="IcmF-related_N"/>
    <property type="match status" value="1"/>
</dbReference>
<dbReference type="OrthoDB" id="9758229at2"/>
<gene>
    <name evidence="3" type="ORF">SAMN05660443_1793</name>
</gene>
<dbReference type="AlphaFoldDB" id="A0A1I1H3J4"/>
<protein>
    <submittedName>
        <fullName evidence="3">ImcF-related N-terminal domain-containing protein</fullName>
    </submittedName>
</protein>
<keyword evidence="1" id="KW-0812">Transmembrane</keyword>
<keyword evidence="4" id="KW-1185">Reference proteome</keyword>
<dbReference type="STRING" id="1122252.SAMN05660443_1793"/>
<evidence type="ECO:0000259" key="2">
    <source>
        <dbReference type="Pfam" id="PF14331"/>
    </source>
</evidence>